<evidence type="ECO:0000256" key="2">
    <source>
        <dbReference type="SAM" id="MobiDB-lite"/>
    </source>
</evidence>
<dbReference type="InterPro" id="IPR050923">
    <property type="entry name" value="Cell_Proc_Reg/RNA_Proc"/>
</dbReference>
<proteinExistence type="predicted"/>
<evidence type="ECO:0000313" key="4">
    <source>
        <dbReference type="EMBL" id="MFE9601344.1"/>
    </source>
</evidence>
<dbReference type="SUPFAM" id="SSF49879">
    <property type="entry name" value="SMAD/FHA domain"/>
    <property type="match status" value="1"/>
</dbReference>
<comment type="caution">
    <text evidence="4">The sequence shown here is derived from an EMBL/GenBank/DDBJ whole genome shotgun (WGS) entry which is preliminary data.</text>
</comment>
<organism evidence="4 5">
    <name type="scientific">Streptomyces hokutonensis</name>
    <dbReference type="NCBI Taxonomy" id="1306990"/>
    <lineage>
        <taxon>Bacteria</taxon>
        <taxon>Bacillati</taxon>
        <taxon>Actinomycetota</taxon>
        <taxon>Actinomycetes</taxon>
        <taxon>Kitasatosporales</taxon>
        <taxon>Streptomycetaceae</taxon>
        <taxon>Streptomyces</taxon>
    </lineage>
</organism>
<keyword evidence="1" id="KW-0597">Phosphoprotein</keyword>
<dbReference type="EMBL" id="JBIAHM010000008">
    <property type="protein sequence ID" value="MFE9601344.1"/>
    <property type="molecule type" value="Genomic_DNA"/>
</dbReference>
<dbReference type="PANTHER" id="PTHR23308">
    <property type="entry name" value="NUCLEAR INHIBITOR OF PROTEIN PHOSPHATASE-1"/>
    <property type="match status" value="1"/>
</dbReference>
<dbReference type="Pfam" id="PF00498">
    <property type="entry name" value="FHA"/>
    <property type="match status" value="1"/>
</dbReference>
<name>A0ABW6M5D1_9ACTN</name>
<evidence type="ECO:0000256" key="1">
    <source>
        <dbReference type="ARBA" id="ARBA00022553"/>
    </source>
</evidence>
<evidence type="ECO:0000313" key="5">
    <source>
        <dbReference type="Proteomes" id="UP001601303"/>
    </source>
</evidence>
<dbReference type="InterPro" id="IPR000253">
    <property type="entry name" value="FHA_dom"/>
</dbReference>
<reference evidence="4 5" key="1">
    <citation type="submission" date="2024-10" db="EMBL/GenBank/DDBJ databases">
        <title>The Natural Products Discovery Center: Release of the First 8490 Sequenced Strains for Exploring Actinobacteria Biosynthetic Diversity.</title>
        <authorList>
            <person name="Kalkreuter E."/>
            <person name="Kautsar S.A."/>
            <person name="Yang D."/>
            <person name="Bader C.D."/>
            <person name="Teijaro C.N."/>
            <person name="Fluegel L."/>
            <person name="Davis C.M."/>
            <person name="Simpson J.R."/>
            <person name="Lauterbach L."/>
            <person name="Steele A.D."/>
            <person name="Gui C."/>
            <person name="Meng S."/>
            <person name="Li G."/>
            <person name="Viehrig K."/>
            <person name="Ye F."/>
            <person name="Su P."/>
            <person name="Kiefer A.F."/>
            <person name="Nichols A."/>
            <person name="Cepeda A.J."/>
            <person name="Yan W."/>
            <person name="Fan B."/>
            <person name="Jiang Y."/>
            <person name="Adhikari A."/>
            <person name="Zheng C.-J."/>
            <person name="Schuster L."/>
            <person name="Cowan T.M."/>
            <person name="Smanski M.J."/>
            <person name="Chevrette M.G."/>
            <person name="De Carvalho L.P.S."/>
            <person name="Shen B."/>
        </authorList>
    </citation>
    <scope>NUCLEOTIDE SEQUENCE [LARGE SCALE GENOMIC DNA]</scope>
    <source>
        <strain evidence="4 5">NPDC006488</strain>
    </source>
</reference>
<sequence>MSSAPAPSAAELCPNCGTPREDLAQFCEGCRYNFVTRADTVSVTQPPPSQPSPRAEVPASSQNWTATVRVDHDYFAKVMARSEPEDQGLYVPTYAPDLNIPLTRTVITIGRRHRSTGEAPFIDLDNDPEDPGVSHEHAILVQQPDSTWSLIDKGSTNGTTVNGAEDPVAPYVPVPLKDGDRVHVGLWTTITVHRD</sequence>
<dbReference type="Proteomes" id="UP001601303">
    <property type="component" value="Unassembled WGS sequence"/>
</dbReference>
<feature type="domain" description="FHA" evidence="3">
    <location>
        <begin position="107"/>
        <end position="166"/>
    </location>
</feature>
<protein>
    <submittedName>
        <fullName evidence="4">FHA domain-containing protein</fullName>
    </submittedName>
</protein>
<feature type="region of interest" description="Disordered" evidence="2">
    <location>
        <begin position="41"/>
        <end position="61"/>
    </location>
</feature>
<dbReference type="SMART" id="SM00240">
    <property type="entry name" value="FHA"/>
    <property type="match status" value="1"/>
</dbReference>
<dbReference type="InterPro" id="IPR008984">
    <property type="entry name" value="SMAD_FHA_dom_sf"/>
</dbReference>
<evidence type="ECO:0000259" key="3">
    <source>
        <dbReference type="PROSITE" id="PS50006"/>
    </source>
</evidence>
<accession>A0ABW6M5D1</accession>
<keyword evidence="5" id="KW-1185">Reference proteome</keyword>
<dbReference type="CDD" id="cd00060">
    <property type="entry name" value="FHA"/>
    <property type="match status" value="1"/>
</dbReference>
<gene>
    <name evidence="4" type="ORF">ACFYNQ_22600</name>
</gene>
<dbReference type="PROSITE" id="PS50006">
    <property type="entry name" value="FHA_DOMAIN"/>
    <property type="match status" value="1"/>
</dbReference>
<dbReference type="Gene3D" id="2.60.200.20">
    <property type="match status" value="1"/>
</dbReference>
<dbReference type="RefSeq" id="WP_388108485.1">
    <property type="nucleotide sequence ID" value="NZ_JBIAHM010000008.1"/>
</dbReference>